<dbReference type="GO" id="GO:0003700">
    <property type="term" value="F:DNA-binding transcription factor activity"/>
    <property type="evidence" value="ECO:0007669"/>
    <property type="project" value="InterPro"/>
</dbReference>
<dbReference type="InterPro" id="IPR036390">
    <property type="entry name" value="WH_DNA-bd_sf"/>
</dbReference>
<dbReference type="Proteomes" id="UP000063229">
    <property type="component" value="Chromosome"/>
</dbReference>
<evidence type="ECO:0000256" key="2">
    <source>
        <dbReference type="ARBA" id="ARBA00023015"/>
    </source>
</evidence>
<proteinExistence type="inferred from homology"/>
<dbReference type="SUPFAM" id="SSF53850">
    <property type="entry name" value="Periplasmic binding protein-like II"/>
    <property type="match status" value="1"/>
</dbReference>
<evidence type="ECO:0000256" key="4">
    <source>
        <dbReference type="ARBA" id="ARBA00023163"/>
    </source>
</evidence>
<dbReference type="InterPro" id="IPR036388">
    <property type="entry name" value="WH-like_DNA-bd_sf"/>
</dbReference>
<dbReference type="PANTHER" id="PTHR30126:SF77">
    <property type="entry name" value="TRANSCRIPTIONAL REGULATORY PROTEIN"/>
    <property type="match status" value="1"/>
</dbReference>
<sequence>MLSFKQLEAVFWGARLGTFAAAAERLHTSESAISKRVSELEIFLGKALFDRSKRRVKLTHDGLEFVEQAEEMLRNRDRLLARMGKESAQVKRFRVGVTELIALTWLPQLVQAFRERYPDISFEPEIDLSINLVEKLQAGQVDLVIVPKVFSADRVVAVPLQEMRLSWMCRPDLIDNQGERLSFDELAQYPILTQTGRSGVDVVYDAWFKEKTARIRKVYAGNSLISLATLTILGFGVSYLPSLYFSDLARKNLLREITLDEPSPLIQYNAVYLGEDSIAGFSAQIAQLCILHCDFSKPSFDPMGLSQ</sequence>
<dbReference type="RefSeq" id="WP_017130397.1">
    <property type="nucleotide sequence ID" value="NZ_CP014135.1"/>
</dbReference>
<accession>A0A0X1T3Q0</accession>
<dbReference type="PANTHER" id="PTHR30126">
    <property type="entry name" value="HTH-TYPE TRANSCRIPTIONAL REGULATOR"/>
    <property type="match status" value="1"/>
</dbReference>
<dbReference type="InterPro" id="IPR005119">
    <property type="entry name" value="LysR_subst-bd"/>
</dbReference>
<dbReference type="GO" id="GO:0000976">
    <property type="term" value="F:transcription cis-regulatory region binding"/>
    <property type="evidence" value="ECO:0007669"/>
    <property type="project" value="TreeGrafter"/>
</dbReference>
<dbReference type="Pfam" id="PF00126">
    <property type="entry name" value="HTH_1"/>
    <property type="match status" value="1"/>
</dbReference>
<organism evidence="5 6">
    <name type="scientific">Pseudomonas agarici</name>
    <dbReference type="NCBI Taxonomy" id="46677"/>
    <lineage>
        <taxon>Bacteria</taxon>
        <taxon>Pseudomonadati</taxon>
        <taxon>Pseudomonadota</taxon>
        <taxon>Gammaproteobacteria</taxon>
        <taxon>Pseudomonadales</taxon>
        <taxon>Pseudomonadaceae</taxon>
        <taxon>Pseudomonas</taxon>
    </lineage>
</organism>
<keyword evidence="4" id="KW-0804">Transcription</keyword>
<dbReference type="Gene3D" id="1.10.10.10">
    <property type="entry name" value="Winged helix-like DNA-binding domain superfamily/Winged helix DNA-binding domain"/>
    <property type="match status" value="1"/>
</dbReference>
<dbReference type="PRINTS" id="PR00039">
    <property type="entry name" value="HTHLYSR"/>
</dbReference>
<dbReference type="EMBL" id="CP014135">
    <property type="protein sequence ID" value="AMB86705.1"/>
    <property type="molecule type" value="Genomic_DNA"/>
</dbReference>
<keyword evidence="6" id="KW-1185">Reference proteome</keyword>
<dbReference type="STRING" id="46677.AWM79_15900"/>
<dbReference type="AlphaFoldDB" id="A0A0X1T3Q0"/>
<dbReference type="KEGG" id="pagb:AWM79_15900"/>
<evidence type="ECO:0000256" key="1">
    <source>
        <dbReference type="ARBA" id="ARBA00009437"/>
    </source>
</evidence>
<dbReference type="PROSITE" id="PS50931">
    <property type="entry name" value="HTH_LYSR"/>
    <property type="match status" value="1"/>
</dbReference>
<keyword evidence="2" id="KW-0805">Transcription regulation</keyword>
<dbReference type="SUPFAM" id="SSF46785">
    <property type="entry name" value="Winged helix' DNA-binding domain"/>
    <property type="match status" value="1"/>
</dbReference>
<dbReference type="OrthoDB" id="9786526at2"/>
<name>A0A0X1T3Q0_PSEAA</name>
<evidence type="ECO:0000313" key="5">
    <source>
        <dbReference type="EMBL" id="AMB86705.1"/>
    </source>
</evidence>
<comment type="similarity">
    <text evidence="1">Belongs to the LysR transcriptional regulatory family.</text>
</comment>
<dbReference type="InterPro" id="IPR000847">
    <property type="entry name" value="LysR_HTH_N"/>
</dbReference>
<evidence type="ECO:0000313" key="6">
    <source>
        <dbReference type="Proteomes" id="UP000063229"/>
    </source>
</evidence>
<gene>
    <name evidence="5" type="ORF">AWM79_15900</name>
</gene>
<evidence type="ECO:0000256" key="3">
    <source>
        <dbReference type="ARBA" id="ARBA00023125"/>
    </source>
</evidence>
<dbReference type="Pfam" id="PF03466">
    <property type="entry name" value="LysR_substrate"/>
    <property type="match status" value="1"/>
</dbReference>
<dbReference type="CDD" id="cd05466">
    <property type="entry name" value="PBP2_LTTR_substrate"/>
    <property type="match status" value="1"/>
</dbReference>
<keyword evidence="3" id="KW-0238">DNA-binding</keyword>
<protein>
    <submittedName>
        <fullName evidence="5">LysR family transcriptional regulator</fullName>
    </submittedName>
</protein>
<reference evidence="5 6" key="1">
    <citation type="submission" date="2016-01" db="EMBL/GenBank/DDBJ databases">
        <authorList>
            <person name="McClelland M."/>
            <person name="Jain A."/>
            <person name="Saraogi P."/>
            <person name="Mendelson R."/>
            <person name="Westerman R."/>
            <person name="SanMiguel P."/>
            <person name="Csonka L."/>
        </authorList>
    </citation>
    <scope>NUCLEOTIDE SEQUENCE [LARGE SCALE GENOMIC DNA]</scope>
    <source>
        <strain evidence="5 6">NCPPB 2472</strain>
    </source>
</reference>
<dbReference type="Gene3D" id="3.40.190.10">
    <property type="entry name" value="Periplasmic binding protein-like II"/>
    <property type="match status" value="2"/>
</dbReference>